<keyword evidence="7" id="KW-0902">Two-component regulatory system</keyword>
<evidence type="ECO:0000256" key="6">
    <source>
        <dbReference type="ARBA" id="ARBA00022777"/>
    </source>
</evidence>
<keyword evidence="13" id="KW-1185">Reference proteome</keyword>
<dbReference type="InterPro" id="IPR029016">
    <property type="entry name" value="GAF-like_dom_sf"/>
</dbReference>
<dbReference type="Gene3D" id="3.30.565.10">
    <property type="entry name" value="Histidine kinase-like ATPase, C-terminal domain"/>
    <property type="match status" value="1"/>
</dbReference>
<gene>
    <name evidence="12" type="ORF">QH73_0009850</name>
</gene>
<evidence type="ECO:0000313" key="13">
    <source>
        <dbReference type="Proteomes" id="UP000031532"/>
    </source>
</evidence>
<dbReference type="InterPro" id="IPR052162">
    <property type="entry name" value="Sensor_kinase/Photoreceptor"/>
</dbReference>
<dbReference type="PANTHER" id="PTHR43304:SF1">
    <property type="entry name" value="PAC DOMAIN-CONTAINING PROTEIN"/>
    <property type="match status" value="1"/>
</dbReference>
<keyword evidence="6" id="KW-0418">Kinase</keyword>
<dbReference type="InterPro" id="IPR004358">
    <property type="entry name" value="Sig_transdc_His_kin-like_C"/>
</dbReference>
<dbReference type="Proteomes" id="UP000031532">
    <property type="component" value="Unassembled WGS sequence"/>
</dbReference>
<dbReference type="PROSITE" id="PS50046">
    <property type="entry name" value="PHYTOCHROME_2"/>
    <property type="match status" value="1"/>
</dbReference>
<dbReference type="Pfam" id="PF01590">
    <property type="entry name" value="GAF"/>
    <property type="match status" value="1"/>
</dbReference>
<keyword evidence="9" id="KW-0175">Coiled coil</keyword>
<dbReference type="SMART" id="SM00387">
    <property type="entry name" value="HATPase_c"/>
    <property type="match status" value="1"/>
</dbReference>
<comment type="function">
    <text evidence="8">Photoreceptor which exists in two forms that are reversibly interconvertible by light: the R form that absorbs maximally in the red region of the spectrum and the FR form that absorbs maximally in the far-red region.</text>
</comment>
<proteinExistence type="inferred from homology"/>
<dbReference type="SUPFAM" id="SSF47384">
    <property type="entry name" value="Homodimeric domain of signal transducing histidine kinase"/>
    <property type="match status" value="1"/>
</dbReference>
<dbReference type="InterPro" id="IPR003018">
    <property type="entry name" value="GAF"/>
</dbReference>
<dbReference type="CDD" id="cd00082">
    <property type="entry name" value="HisKA"/>
    <property type="match status" value="1"/>
</dbReference>
<feature type="coiled-coil region" evidence="9">
    <location>
        <begin position="3"/>
        <end position="30"/>
    </location>
</feature>
<dbReference type="InterPro" id="IPR005467">
    <property type="entry name" value="His_kinase_dom"/>
</dbReference>
<dbReference type="Gene3D" id="3.30.450.40">
    <property type="match status" value="1"/>
</dbReference>
<dbReference type="SMART" id="SM00065">
    <property type="entry name" value="GAF"/>
    <property type="match status" value="1"/>
</dbReference>
<dbReference type="Pfam" id="PF00512">
    <property type="entry name" value="HisKA"/>
    <property type="match status" value="1"/>
</dbReference>
<evidence type="ECO:0000256" key="3">
    <source>
        <dbReference type="ARBA" id="ARBA00012438"/>
    </source>
</evidence>
<evidence type="ECO:0000256" key="9">
    <source>
        <dbReference type="SAM" id="Coils"/>
    </source>
</evidence>
<dbReference type="Gene3D" id="1.10.287.130">
    <property type="match status" value="1"/>
</dbReference>
<evidence type="ECO:0000256" key="1">
    <source>
        <dbReference type="ARBA" id="ARBA00000085"/>
    </source>
</evidence>
<dbReference type="GO" id="GO:0000155">
    <property type="term" value="F:phosphorelay sensor kinase activity"/>
    <property type="evidence" value="ECO:0007669"/>
    <property type="project" value="InterPro"/>
</dbReference>
<dbReference type="AlphaFoldDB" id="A0A9X5E467"/>
<comment type="similarity">
    <text evidence="2">In the N-terminal section; belongs to the phytochrome family.</text>
</comment>
<dbReference type="FunFam" id="3.30.565.10:FF:000006">
    <property type="entry name" value="Sensor histidine kinase WalK"/>
    <property type="match status" value="1"/>
</dbReference>
<dbReference type="InterPro" id="IPR036097">
    <property type="entry name" value="HisK_dim/P_sf"/>
</dbReference>
<evidence type="ECO:0000256" key="7">
    <source>
        <dbReference type="ARBA" id="ARBA00023012"/>
    </source>
</evidence>
<feature type="coiled-coil region" evidence="9">
    <location>
        <begin position="199"/>
        <end position="239"/>
    </location>
</feature>
<name>A0A9X5E467_9CYAN</name>
<dbReference type="EMBL" id="JTJC03000002">
    <property type="protein sequence ID" value="NHC34960.1"/>
    <property type="molecule type" value="Genomic_DNA"/>
</dbReference>
<evidence type="ECO:0000259" key="10">
    <source>
        <dbReference type="PROSITE" id="PS50046"/>
    </source>
</evidence>
<evidence type="ECO:0000256" key="4">
    <source>
        <dbReference type="ARBA" id="ARBA00022553"/>
    </source>
</evidence>
<feature type="domain" description="Phytochrome chromophore attachment site" evidence="10">
    <location>
        <begin position="62"/>
        <end position="198"/>
    </location>
</feature>
<dbReference type="InterPro" id="IPR003661">
    <property type="entry name" value="HisK_dim/P_dom"/>
</dbReference>
<dbReference type="InterPro" id="IPR003594">
    <property type="entry name" value="HATPase_dom"/>
</dbReference>
<dbReference type="Pfam" id="PF02518">
    <property type="entry name" value="HATPase_c"/>
    <property type="match status" value="1"/>
</dbReference>
<dbReference type="OrthoDB" id="516850at2"/>
<dbReference type="PROSITE" id="PS50109">
    <property type="entry name" value="HIS_KIN"/>
    <property type="match status" value="1"/>
</dbReference>
<dbReference type="SUPFAM" id="SSF55781">
    <property type="entry name" value="GAF domain-like"/>
    <property type="match status" value="1"/>
</dbReference>
<dbReference type="PANTHER" id="PTHR43304">
    <property type="entry name" value="PHYTOCHROME-LIKE PROTEIN CPH1"/>
    <property type="match status" value="1"/>
</dbReference>
<dbReference type="InterPro" id="IPR036890">
    <property type="entry name" value="HATPase_C_sf"/>
</dbReference>
<dbReference type="InterPro" id="IPR016132">
    <property type="entry name" value="Phyto_chromo_attachment"/>
</dbReference>
<dbReference type="SUPFAM" id="SSF55874">
    <property type="entry name" value="ATPase domain of HSP90 chaperone/DNA topoisomerase II/histidine kinase"/>
    <property type="match status" value="1"/>
</dbReference>
<comment type="caution">
    <text evidence="12">The sequence shown here is derived from an EMBL/GenBank/DDBJ whole genome shotgun (WGS) entry which is preliminary data.</text>
</comment>
<sequence>MAMKDEQKTKEQLIRELVALRQHLVELESAAQQQQVTEILQQQTQRELLVARIAQRIRQSLQIEAVLNTTVVEVRQLLQADRVFIYRFEPDWGGVVIVESVAPEWTSILGSRPKDPSFAPTYVELYKKGRVQATADIYAGELTECYVEFLANFQVQADLVVPILQAEELWGLLVVNQCAAPRQWQQWEIDLLRQLATQLAIALQQAELYQQLQSELEERQKTEKELKRQQQLLAQSNSDLQQFASVASHDLQEPLRKIQVFGDRLKEKFSEVLGAQGRDYIERMQSAVGRMQSLIDDLLIFARIATRAQPFVATNLEQVVQEVLSDLEVRLQQTGGKVEVDKLPTIDADPVQMRQLFQNLIGNALKFHRPQTPPVVKIYSQLVAPLQSEAEGSEDVAACQVIVADNGIGFEPKYQERIFQTFQRLHGRSQYEGTGMGLAICRKITERHGGSITATSTPGQGATFIITLPMQHQQVLPDEELL</sequence>
<comment type="catalytic activity">
    <reaction evidence="1">
        <text>ATP + protein L-histidine = ADP + protein N-phospho-L-histidine.</text>
        <dbReference type="EC" id="2.7.13.3"/>
    </reaction>
</comment>
<evidence type="ECO:0000256" key="2">
    <source>
        <dbReference type="ARBA" id="ARBA00006402"/>
    </source>
</evidence>
<dbReference type="SMART" id="SM00388">
    <property type="entry name" value="HisKA"/>
    <property type="match status" value="1"/>
</dbReference>
<evidence type="ECO:0000313" key="12">
    <source>
        <dbReference type="EMBL" id="NHC34960.1"/>
    </source>
</evidence>
<evidence type="ECO:0000259" key="11">
    <source>
        <dbReference type="PROSITE" id="PS50109"/>
    </source>
</evidence>
<evidence type="ECO:0000256" key="5">
    <source>
        <dbReference type="ARBA" id="ARBA00022679"/>
    </source>
</evidence>
<evidence type="ECO:0000256" key="8">
    <source>
        <dbReference type="ARBA" id="ARBA00055745"/>
    </source>
</evidence>
<reference evidence="12 13" key="1">
    <citation type="journal article" date="2015" name="Genome Announc.">
        <title>Draft Genome Sequence of the Terrestrial Cyanobacterium Scytonema millei VB511283, Isolated from Eastern India.</title>
        <authorList>
            <person name="Sen D."/>
            <person name="Chandrababunaidu M.M."/>
            <person name="Singh D."/>
            <person name="Sanghi N."/>
            <person name="Ghorai A."/>
            <person name="Mishra G.P."/>
            <person name="Madduluri M."/>
            <person name="Adhikary S.P."/>
            <person name="Tripathy S."/>
        </authorList>
    </citation>
    <scope>NUCLEOTIDE SEQUENCE [LARGE SCALE GENOMIC DNA]</scope>
    <source>
        <strain evidence="12 13">VB511283</strain>
    </source>
</reference>
<dbReference type="EC" id="2.7.13.3" evidence="3"/>
<protein>
    <recommendedName>
        <fullName evidence="3">histidine kinase</fullName>
        <ecNumber evidence="3">2.7.13.3</ecNumber>
    </recommendedName>
</protein>
<keyword evidence="4" id="KW-0597">Phosphoprotein</keyword>
<feature type="domain" description="Histidine kinase" evidence="11">
    <location>
        <begin position="246"/>
        <end position="472"/>
    </location>
</feature>
<dbReference type="PRINTS" id="PR00344">
    <property type="entry name" value="BCTRLSENSOR"/>
</dbReference>
<accession>A0A9X5E467</accession>
<organism evidence="12 13">
    <name type="scientific">Scytonema millei VB511283</name>
    <dbReference type="NCBI Taxonomy" id="1245923"/>
    <lineage>
        <taxon>Bacteria</taxon>
        <taxon>Bacillati</taxon>
        <taxon>Cyanobacteriota</taxon>
        <taxon>Cyanophyceae</taxon>
        <taxon>Nostocales</taxon>
        <taxon>Scytonemataceae</taxon>
        <taxon>Scytonema</taxon>
    </lineage>
</organism>
<keyword evidence="5" id="KW-0808">Transferase</keyword>